<protein>
    <submittedName>
        <fullName evidence="1">Uncharacterized protein</fullName>
    </submittedName>
</protein>
<sequence>MRKLQNKKSLLAIAGVAVVVLIVVIGIAFSKKEVVASVEGNPITKEM</sequence>
<keyword evidence="2" id="KW-1185">Reference proteome</keyword>
<dbReference type="Proteomes" id="UP001357223">
    <property type="component" value="Chromosome"/>
</dbReference>
<accession>A0ABZ2C7F4</accession>
<evidence type="ECO:0000313" key="2">
    <source>
        <dbReference type="Proteomes" id="UP001357223"/>
    </source>
</evidence>
<dbReference type="EMBL" id="CP137640">
    <property type="protein sequence ID" value="WVX79017.1"/>
    <property type="molecule type" value="Genomic_DNA"/>
</dbReference>
<gene>
    <name evidence="1" type="ORF">R4Z09_17065</name>
</gene>
<reference evidence="1 2" key="1">
    <citation type="submission" date="2023-10" db="EMBL/GenBank/DDBJ databases">
        <title>Niallia locisalis sp.nov. isolated from a salt pond sample.</title>
        <authorList>
            <person name="Li X.-J."/>
            <person name="Dong L."/>
        </authorList>
    </citation>
    <scope>NUCLEOTIDE SEQUENCE [LARGE SCALE GENOMIC DNA]</scope>
    <source>
        <strain evidence="1 2">DSM 29761</strain>
    </source>
</reference>
<name>A0ABZ2C7F4_9BACI</name>
<organism evidence="1 2">
    <name type="scientific">Niallia oryzisoli</name>
    <dbReference type="NCBI Taxonomy" id="1737571"/>
    <lineage>
        <taxon>Bacteria</taxon>
        <taxon>Bacillati</taxon>
        <taxon>Bacillota</taxon>
        <taxon>Bacilli</taxon>
        <taxon>Bacillales</taxon>
        <taxon>Bacillaceae</taxon>
        <taxon>Niallia</taxon>
    </lineage>
</organism>
<dbReference type="RefSeq" id="WP_338447951.1">
    <property type="nucleotide sequence ID" value="NZ_CP137640.1"/>
</dbReference>
<proteinExistence type="predicted"/>
<evidence type="ECO:0000313" key="1">
    <source>
        <dbReference type="EMBL" id="WVX79017.1"/>
    </source>
</evidence>